<accession>A0ACD3A3N7</accession>
<dbReference type="Proteomes" id="UP000308600">
    <property type="component" value="Unassembled WGS sequence"/>
</dbReference>
<organism evidence="1 2">
    <name type="scientific">Pluteus cervinus</name>
    <dbReference type="NCBI Taxonomy" id="181527"/>
    <lineage>
        <taxon>Eukaryota</taxon>
        <taxon>Fungi</taxon>
        <taxon>Dikarya</taxon>
        <taxon>Basidiomycota</taxon>
        <taxon>Agaricomycotina</taxon>
        <taxon>Agaricomycetes</taxon>
        <taxon>Agaricomycetidae</taxon>
        <taxon>Agaricales</taxon>
        <taxon>Pluteineae</taxon>
        <taxon>Pluteaceae</taxon>
        <taxon>Pluteus</taxon>
    </lineage>
</organism>
<reference evidence="1 2" key="1">
    <citation type="journal article" date="2019" name="Nat. Ecol. Evol.">
        <title>Megaphylogeny resolves global patterns of mushroom evolution.</title>
        <authorList>
            <person name="Varga T."/>
            <person name="Krizsan K."/>
            <person name="Foldi C."/>
            <person name="Dima B."/>
            <person name="Sanchez-Garcia M."/>
            <person name="Sanchez-Ramirez S."/>
            <person name="Szollosi G.J."/>
            <person name="Szarkandi J.G."/>
            <person name="Papp V."/>
            <person name="Albert L."/>
            <person name="Andreopoulos W."/>
            <person name="Angelini C."/>
            <person name="Antonin V."/>
            <person name="Barry K.W."/>
            <person name="Bougher N.L."/>
            <person name="Buchanan P."/>
            <person name="Buyck B."/>
            <person name="Bense V."/>
            <person name="Catcheside P."/>
            <person name="Chovatia M."/>
            <person name="Cooper J."/>
            <person name="Damon W."/>
            <person name="Desjardin D."/>
            <person name="Finy P."/>
            <person name="Geml J."/>
            <person name="Haridas S."/>
            <person name="Hughes K."/>
            <person name="Justo A."/>
            <person name="Karasinski D."/>
            <person name="Kautmanova I."/>
            <person name="Kiss B."/>
            <person name="Kocsube S."/>
            <person name="Kotiranta H."/>
            <person name="LaButti K.M."/>
            <person name="Lechner B.E."/>
            <person name="Liimatainen K."/>
            <person name="Lipzen A."/>
            <person name="Lukacs Z."/>
            <person name="Mihaltcheva S."/>
            <person name="Morgado L.N."/>
            <person name="Niskanen T."/>
            <person name="Noordeloos M.E."/>
            <person name="Ohm R.A."/>
            <person name="Ortiz-Santana B."/>
            <person name="Ovrebo C."/>
            <person name="Racz N."/>
            <person name="Riley R."/>
            <person name="Savchenko A."/>
            <person name="Shiryaev A."/>
            <person name="Soop K."/>
            <person name="Spirin V."/>
            <person name="Szebenyi C."/>
            <person name="Tomsovsky M."/>
            <person name="Tulloss R.E."/>
            <person name="Uehling J."/>
            <person name="Grigoriev I.V."/>
            <person name="Vagvolgyi C."/>
            <person name="Papp T."/>
            <person name="Martin F.M."/>
            <person name="Miettinen O."/>
            <person name="Hibbett D.S."/>
            <person name="Nagy L.G."/>
        </authorList>
    </citation>
    <scope>NUCLEOTIDE SEQUENCE [LARGE SCALE GENOMIC DNA]</scope>
    <source>
        <strain evidence="1 2">NL-1719</strain>
    </source>
</reference>
<sequence>MAGFQALGGRRKQSQILRALSSPLVARSSIRHYGYSSADLCPRLSINAVVTSWKTYDESKKLLRAGKDAPAWKLAAASTMGHLVATLLDPDQSARQILKFHLSVGEII</sequence>
<gene>
    <name evidence="1" type="ORF">BDN72DRAFT_905059</name>
</gene>
<dbReference type="EMBL" id="ML208791">
    <property type="protein sequence ID" value="TFK60332.1"/>
    <property type="molecule type" value="Genomic_DNA"/>
</dbReference>
<keyword evidence="2" id="KW-1185">Reference proteome</keyword>
<protein>
    <submittedName>
        <fullName evidence="1">Uncharacterized protein</fullName>
    </submittedName>
</protein>
<evidence type="ECO:0000313" key="2">
    <source>
        <dbReference type="Proteomes" id="UP000308600"/>
    </source>
</evidence>
<name>A0ACD3A3N7_9AGAR</name>
<proteinExistence type="predicted"/>
<evidence type="ECO:0000313" key="1">
    <source>
        <dbReference type="EMBL" id="TFK60332.1"/>
    </source>
</evidence>